<feature type="domain" description="HTH lysR-type" evidence="5">
    <location>
        <begin position="7"/>
        <end position="64"/>
    </location>
</feature>
<evidence type="ECO:0000256" key="2">
    <source>
        <dbReference type="ARBA" id="ARBA00023015"/>
    </source>
</evidence>
<dbReference type="RefSeq" id="WP_135261630.1">
    <property type="nucleotide sequence ID" value="NZ_SMLM01000001.1"/>
</dbReference>
<gene>
    <name evidence="6" type="ORF">EZ313_02430</name>
</gene>
<dbReference type="GO" id="GO:0006351">
    <property type="term" value="P:DNA-templated transcription"/>
    <property type="evidence" value="ECO:0007669"/>
    <property type="project" value="TreeGrafter"/>
</dbReference>
<evidence type="ECO:0000313" key="6">
    <source>
        <dbReference type="EMBL" id="TFZ05548.1"/>
    </source>
</evidence>
<dbReference type="InterPro" id="IPR000847">
    <property type="entry name" value="LysR_HTH_N"/>
</dbReference>
<dbReference type="PANTHER" id="PTHR30537:SF74">
    <property type="entry name" value="HTH-TYPE TRANSCRIPTIONAL REGULATOR TRPI"/>
    <property type="match status" value="1"/>
</dbReference>
<evidence type="ECO:0000256" key="3">
    <source>
        <dbReference type="ARBA" id="ARBA00023125"/>
    </source>
</evidence>
<dbReference type="PRINTS" id="PR00039">
    <property type="entry name" value="HTHLYSR"/>
</dbReference>
<evidence type="ECO:0000256" key="1">
    <source>
        <dbReference type="ARBA" id="ARBA00009437"/>
    </source>
</evidence>
<comment type="caution">
    <text evidence="6">The sequence shown here is derived from an EMBL/GenBank/DDBJ whole genome shotgun (WGS) entry which is preliminary data.</text>
</comment>
<dbReference type="Pfam" id="PF00126">
    <property type="entry name" value="HTH_1"/>
    <property type="match status" value="1"/>
</dbReference>
<evidence type="ECO:0000313" key="7">
    <source>
        <dbReference type="Proteomes" id="UP000298180"/>
    </source>
</evidence>
<sequence>MSMQRLPPLNSLKAFDAAARHLSFTAAAAELHVTHGAVSRQIAALEEELHAALFIRGSRGLKLTQEGAQLAGAVGSAFAMMRSAVAQVRQAGPTSALRVSVPPTLAMRWLIPRMTALHHAHPRLRIELSTSTEPVDFDRDPVDAAIRRIARTPKGVIAERFLDGRSVPVCSPAYQQQHRMRSPADLERATLIVTRSEPEAWPQWLRNRRVPRREGAATIEFEQLYFALQAALDSLGVALVPIALVETEIRAGRLKALADPEGQVSTAYALLSPRVSAQAESIRTLGEWLKQATASFEAS</sequence>
<keyword evidence="3" id="KW-0238">DNA-binding</keyword>
<dbReference type="SUPFAM" id="SSF53850">
    <property type="entry name" value="Periplasmic binding protein-like II"/>
    <property type="match status" value="1"/>
</dbReference>
<dbReference type="GO" id="GO:0003700">
    <property type="term" value="F:DNA-binding transcription factor activity"/>
    <property type="evidence" value="ECO:0007669"/>
    <property type="project" value="InterPro"/>
</dbReference>
<organism evidence="6 7">
    <name type="scientific">Ramlibacter henchirensis</name>
    <dbReference type="NCBI Taxonomy" id="204072"/>
    <lineage>
        <taxon>Bacteria</taxon>
        <taxon>Pseudomonadati</taxon>
        <taxon>Pseudomonadota</taxon>
        <taxon>Betaproteobacteria</taxon>
        <taxon>Burkholderiales</taxon>
        <taxon>Comamonadaceae</taxon>
        <taxon>Ramlibacter</taxon>
    </lineage>
</organism>
<keyword evidence="4" id="KW-0804">Transcription</keyword>
<dbReference type="GO" id="GO:0043565">
    <property type="term" value="F:sequence-specific DNA binding"/>
    <property type="evidence" value="ECO:0007669"/>
    <property type="project" value="TreeGrafter"/>
</dbReference>
<dbReference type="Gene3D" id="1.10.10.10">
    <property type="entry name" value="Winged helix-like DNA-binding domain superfamily/Winged helix DNA-binding domain"/>
    <property type="match status" value="1"/>
</dbReference>
<dbReference type="CDD" id="cd08432">
    <property type="entry name" value="PBP2_GcdR_TrpI_HvrB_AmpR_like"/>
    <property type="match status" value="1"/>
</dbReference>
<accession>A0A4Z0C5C3</accession>
<dbReference type="FunFam" id="1.10.10.10:FF:000038">
    <property type="entry name" value="Glycine cleavage system transcriptional activator"/>
    <property type="match status" value="1"/>
</dbReference>
<dbReference type="Proteomes" id="UP000298180">
    <property type="component" value="Unassembled WGS sequence"/>
</dbReference>
<name>A0A4Z0C5C3_9BURK</name>
<evidence type="ECO:0000256" key="4">
    <source>
        <dbReference type="ARBA" id="ARBA00023163"/>
    </source>
</evidence>
<dbReference type="InterPro" id="IPR036390">
    <property type="entry name" value="WH_DNA-bd_sf"/>
</dbReference>
<dbReference type="OrthoDB" id="8591238at2"/>
<keyword evidence="2" id="KW-0805">Transcription regulation</keyword>
<dbReference type="SUPFAM" id="SSF46785">
    <property type="entry name" value="Winged helix' DNA-binding domain"/>
    <property type="match status" value="1"/>
</dbReference>
<proteinExistence type="inferred from homology"/>
<dbReference type="PROSITE" id="PS50931">
    <property type="entry name" value="HTH_LYSR"/>
    <property type="match status" value="1"/>
</dbReference>
<dbReference type="EMBL" id="SMLM01000001">
    <property type="protein sequence ID" value="TFZ05548.1"/>
    <property type="molecule type" value="Genomic_DNA"/>
</dbReference>
<dbReference type="PANTHER" id="PTHR30537">
    <property type="entry name" value="HTH-TYPE TRANSCRIPTIONAL REGULATOR"/>
    <property type="match status" value="1"/>
</dbReference>
<comment type="similarity">
    <text evidence="1">Belongs to the LysR transcriptional regulatory family.</text>
</comment>
<reference evidence="6 7" key="1">
    <citation type="submission" date="2019-03" db="EMBL/GenBank/DDBJ databases">
        <title>Ramlibacter henchirensis DSM 14656, whole genome shotgun sequence.</title>
        <authorList>
            <person name="Zhang X."/>
            <person name="Feng G."/>
            <person name="Zhu H."/>
        </authorList>
    </citation>
    <scope>NUCLEOTIDE SEQUENCE [LARGE SCALE GENOMIC DNA]</scope>
    <source>
        <strain evidence="6 7">DSM 14656</strain>
    </source>
</reference>
<dbReference type="Gene3D" id="3.40.190.10">
    <property type="entry name" value="Periplasmic binding protein-like II"/>
    <property type="match status" value="2"/>
</dbReference>
<dbReference type="AlphaFoldDB" id="A0A4Z0C5C3"/>
<keyword evidence="7" id="KW-1185">Reference proteome</keyword>
<protein>
    <submittedName>
        <fullName evidence="6">LysR family transcriptional regulator</fullName>
    </submittedName>
</protein>
<evidence type="ECO:0000259" key="5">
    <source>
        <dbReference type="PROSITE" id="PS50931"/>
    </source>
</evidence>
<dbReference type="InterPro" id="IPR058163">
    <property type="entry name" value="LysR-type_TF_proteobact-type"/>
</dbReference>
<dbReference type="InterPro" id="IPR036388">
    <property type="entry name" value="WH-like_DNA-bd_sf"/>
</dbReference>
<dbReference type="Pfam" id="PF03466">
    <property type="entry name" value="LysR_substrate"/>
    <property type="match status" value="1"/>
</dbReference>
<dbReference type="InterPro" id="IPR005119">
    <property type="entry name" value="LysR_subst-bd"/>
</dbReference>